<keyword evidence="2" id="KW-1185">Reference proteome</keyword>
<sequence>MNRSGRISRIKLVAESSPAGDDDNVVAGENVTDFVIAGVVSAGLDECSGGIAGAGGAPDVCLDVKRSECVGNDVVRDGLCSTVGSDQFVVDPTSFSER</sequence>
<dbReference type="Proteomes" id="UP001055879">
    <property type="component" value="Linkage Group LG06"/>
</dbReference>
<comment type="caution">
    <text evidence="1">The sequence shown here is derived from an EMBL/GenBank/DDBJ whole genome shotgun (WGS) entry which is preliminary data.</text>
</comment>
<proteinExistence type="predicted"/>
<protein>
    <submittedName>
        <fullName evidence="1">Uncharacterized protein</fullName>
    </submittedName>
</protein>
<reference evidence="2" key="1">
    <citation type="journal article" date="2022" name="Mol. Ecol. Resour.">
        <title>The genomes of chicory, endive, great burdock and yacon provide insights into Asteraceae palaeo-polyploidization history and plant inulin production.</title>
        <authorList>
            <person name="Fan W."/>
            <person name="Wang S."/>
            <person name="Wang H."/>
            <person name="Wang A."/>
            <person name="Jiang F."/>
            <person name="Liu H."/>
            <person name="Zhao H."/>
            <person name="Xu D."/>
            <person name="Zhang Y."/>
        </authorList>
    </citation>
    <scope>NUCLEOTIDE SEQUENCE [LARGE SCALE GENOMIC DNA]</scope>
    <source>
        <strain evidence="2">cv. Niubang</strain>
    </source>
</reference>
<dbReference type="EMBL" id="CM042052">
    <property type="protein sequence ID" value="KAI3720259.1"/>
    <property type="molecule type" value="Genomic_DNA"/>
</dbReference>
<organism evidence="1 2">
    <name type="scientific">Arctium lappa</name>
    <name type="common">Greater burdock</name>
    <name type="synonym">Lappa major</name>
    <dbReference type="NCBI Taxonomy" id="4217"/>
    <lineage>
        <taxon>Eukaryota</taxon>
        <taxon>Viridiplantae</taxon>
        <taxon>Streptophyta</taxon>
        <taxon>Embryophyta</taxon>
        <taxon>Tracheophyta</taxon>
        <taxon>Spermatophyta</taxon>
        <taxon>Magnoliopsida</taxon>
        <taxon>eudicotyledons</taxon>
        <taxon>Gunneridae</taxon>
        <taxon>Pentapetalae</taxon>
        <taxon>asterids</taxon>
        <taxon>campanulids</taxon>
        <taxon>Asterales</taxon>
        <taxon>Asteraceae</taxon>
        <taxon>Carduoideae</taxon>
        <taxon>Cardueae</taxon>
        <taxon>Arctiinae</taxon>
        <taxon>Arctium</taxon>
    </lineage>
</organism>
<reference evidence="1 2" key="2">
    <citation type="journal article" date="2022" name="Mol. Ecol. Resour.">
        <title>The genomes of chicory, endive, great burdock and yacon provide insights into Asteraceae paleo-polyploidization history and plant inulin production.</title>
        <authorList>
            <person name="Fan W."/>
            <person name="Wang S."/>
            <person name="Wang H."/>
            <person name="Wang A."/>
            <person name="Jiang F."/>
            <person name="Liu H."/>
            <person name="Zhao H."/>
            <person name="Xu D."/>
            <person name="Zhang Y."/>
        </authorList>
    </citation>
    <scope>NUCLEOTIDE SEQUENCE [LARGE SCALE GENOMIC DNA]</scope>
    <source>
        <strain evidence="2">cv. Niubang</strain>
    </source>
</reference>
<gene>
    <name evidence="1" type="ORF">L6452_21172</name>
</gene>
<accession>A0ACB9BD02</accession>
<evidence type="ECO:0000313" key="2">
    <source>
        <dbReference type="Proteomes" id="UP001055879"/>
    </source>
</evidence>
<name>A0ACB9BD02_ARCLA</name>
<evidence type="ECO:0000313" key="1">
    <source>
        <dbReference type="EMBL" id="KAI3720259.1"/>
    </source>
</evidence>